<reference evidence="6 7" key="1">
    <citation type="journal article" date="2011" name="Curr. Microbiol.">
        <title>Luteibacter jiangsuensis sp. nov.: a methamidophos-degrading bacterium isolated from a methamidophos-manufacturing factory.</title>
        <authorList>
            <person name="Wang L."/>
            <person name="Wang G.L."/>
            <person name="Li S.P."/>
            <person name="Jiang J.D."/>
        </authorList>
    </citation>
    <scope>NUCLEOTIDE SEQUENCE [LARGE SCALE GENOMIC DNA]</scope>
    <source>
        <strain evidence="6 7">CGMCC 1.10133</strain>
    </source>
</reference>
<dbReference type="EMBL" id="JAAQQR010000002">
    <property type="protein sequence ID" value="NID04299.1"/>
    <property type="molecule type" value="Genomic_DNA"/>
</dbReference>
<dbReference type="Proteomes" id="UP001429601">
    <property type="component" value="Unassembled WGS sequence"/>
</dbReference>
<evidence type="ECO:0000256" key="1">
    <source>
        <dbReference type="ARBA" id="ARBA00004561"/>
    </source>
</evidence>
<evidence type="ECO:0000256" key="3">
    <source>
        <dbReference type="ARBA" id="ARBA00022729"/>
    </source>
</evidence>
<dbReference type="Pfam" id="PF00419">
    <property type="entry name" value="Fimbrial"/>
    <property type="match status" value="1"/>
</dbReference>
<evidence type="ECO:0000256" key="4">
    <source>
        <dbReference type="ARBA" id="ARBA00023263"/>
    </source>
</evidence>
<dbReference type="InterPro" id="IPR050263">
    <property type="entry name" value="Bact_Fimbrial_Adh_Pro"/>
</dbReference>
<dbReference type="PANTHER" id="PTHR33420">
    <property type="entry name" value="FIMBRIAL SUBUNIT ELFA-RELATED"/>
    <property type="match status" value="1"/>
</dbReference>
<dbReference type="RefSeq" id="WP_167123830.1">
    <property type="nucleotide sequence ID" value="NZ_JAAQQR010000002.1"/>
</dbReference>
<sequence>MNRIVAGRLAGGLLCLGALAVRADDRLDFHVLGSIAPSCDLVADRIRIDLGAVAAGELAGAGAISPWRGAAFSGRDCIGATRAVVTMRATPYPGHPGLIAPVGEATGVAIEMRSASGQPLPPDGSTAVEFSWTGGPPELGFQARYVRVGPLQPGTAGATAQVQIRWE</sequence>
<organism evidence="6 7">
    <name type="scientific">Luteibacter jiangsuensis</name>
    <dbReference type="NCBI Taxonomy" id="637577"/>
    <lineage>
        <taxon>Bacteria</taxon>
        <taxon>Pseudomonadati</taxon>
        <taxon>Pseudomonadota</taxon>
        <taxon>Gammaproteobacteria</taxon>
        <taxon>Lysobacterales</taxon>
        <taxon>Rhodanobacteraceae</taxon>
        <taxon>Luteibacter</taxon>
    </lineage>
</organism>
<dbReference type="Gene3D" id="2.60.40.1090">
    <property type="entry name" value="Fimbrial-type adhesion domain"/>
    <property type="match status" value="1"/>
</dbReference>
<proteinExistence type="inferred from homology"/>
<gene>
    <name evidence="6" type="ORF">HBF26_05340</name>
</gene>
<comment type="similarity">
    <text evidence="2">Belongs to the fimbrial protein family.</text>
</comment>
<name>A0ABX0Q1A5_9GAMM</name>
<feature type="domain" description="Fimbrial-type adhesion" evidence="5">
    <location>
        <begin position="35"/>
        <end position="165"/>
    </location>
</feature>
<accession>A0ABX0Q1A5</accession>
<evidence type="ECO:0000256" key="2">
    <source>
        <dbReference type="ARBA" id="ARBA00006671"/>
    </source>
</evidence>
<evidence type="ECO:0000259" key="5">
    <source>
        <dbReference type="Pfam" id="PF00419"/>
    </source>
</evidence>
<protein>
    <submittedName>
        <fullName evidence="6">Fimbrial protein</fullName>
    </submittedName>
</protein>
<comment type="subcellular location">
    <subcellularLocation>
        <location evidence="1">Fimbrium</location>
    </subcellularLocation>
</comment>
<dbReference type="InterPro" id="IPR036937">
    <property type="entry name" value="Adhesion_dom_fimbrial_sf"/>
</dbReference>
<evidence type="ECO:0000313" key="7">
    <source>
        <dbReference type="Proteomes" id="UP001429601"/>
    </source>
</evidence>
<keyword evidence="4" id="KW-0281">Fimbrium</keyword>
<dbReference type="InterPro" id="IPR008966">
    <property type="entry name" value="Adhesion_dom_sf"/>
</dbReference>
<dbReference type="PANTHER" id="PTHR33420:SF12">
    <property type="entry name" value="FIMBRIN-LIKE PROTEIN FIMI-RELATED"/>
    <property type="match status" value="1"/>
</dbReference>
<keyword evidence="7" id="KW-1185">Reference proteome</keyword>
<evidence type="ECO:0000313" key="6">
    <source>
        <dbReference type="EMBL" id="NID04299.1"/>
    </source>
</evidence>
<keyword evidence="3" id="KW-0732">Signal</keyword>
<comment type="caution">
    <text evidence="6">The sequence shown here is derived from an EMBL/GenBank/DDBJ whole genome shotgun (WGS) entry which is preliminary data.</text>
</comment>
<dbReference type="SUPFAM" id="SSF49401">
    <property type="entry name" value="Bacterial adhesins"/>
    <property type="match status" value="1"/>
</dbReference>
<dbReference type="InterPro" id="IPR000259">
    <property type="entry name" value="Adhesion_dom_fimbrial"/>
</dbReference>